<name>E0XPJ5_9BACT</name>
<feature type="domain" description="ApaG" evidence="2">
    <location>
        <begin position="2"/>
        <end position="126"/>
    </location>
</feature>
<dbReference type="AlphaFoldDB" id="E0XPJ5"/>
<sequence>MKELSKFIKITVATSYLEGQSDPETHHYVFAYSIEIQNTGTETVRLLSRYWHIKDENDKVQEVTGDGVVGQKPVIFPGKAFNYTSAAIINTEMGTMRGSYIMESPTGVQFSATIAPFLLSTPHTTH</sequence>
<dbReference type="PROSITE" id="PS51087">
    <property type="entry name" value="APAG"/>
    <property type="match status" value="1"/>
</dbReference>
<dbReference type="PANTHER" id="PTHR14289:SF16">
    <property type="entry name" value="POLYMERASE DELTA-INTERACTING PROTEIN 2"/>
    <property type="match status" value="1"/>
</dbReference>
<protein>
    <recommendedName>
        <fullName evidence="1">Protein ApaG</fullName>
    </recommendedName>
</protein>
<dbReference type="SUPFAM" id="SSF110069">
    <property type="entry name" value="ApaG-like"/>
    <property type="match status" value="1"/>
</dbReference>
<reference evidence="3" key="1">
    <citation type="journal article" date="2011" name="Environ. Microbiol.">
        <title>Time-series analyses of Monterey Bay coastal microbial picoplankton using a 'genome proxy' microarray.</title>
        <authorList>
            <person name="Rich V.I."/>
            <person name="Pham V.D."/>
            <person name="Eppley J."/>
            <person name="Shi Y."/>
            <person name="DeLong E.F."/>
        </authorList>
    </citation>
    <scope>NUCLEOTIDE SEQUENCE</scope>
</reference>
<dbReference type="PANTHER" id="PTHR14289">
    <property type="entry name" value="F-BOX ONLY PROTEIN 3"/>
    <property type="match status" value="1"/>
</dbReference>
<evidence type="ECO:0000256" key="1">
    <source>
        <dbReference type="ARBA" id="ARBA00017693"/>
    </source>
</evidence>
<proteinExistence type="inferred from homology"/>
<evidence type="ECO:0000313" key="3">
    <source>
        <dbReference type="EMBL" id="ADI16336.1"/>
    </source>
</evidence>
<dbReference type="InterPro" id="IPR023065">
    <property type="entry name" value="Uncharacterised_ApaG"/>
</dbReference>
<dbReference type="Pfam" id="PF04379">
    <property type="entry name" value="DUF525"/>
    <property type="match status" value="1"/>
</dbReference>
<dbReference type="InterPro" id="IPR036767">
    <property type="entry name" value="ApaG_sf"/>
</dbReference>
<dbReference type="GO" id="GO:0070987">
    <property type="term" value="P:error-free translesion synthesis"/>
    <property type="evidence" value="ECO:0007669"/>
    <property type="project" value="TreeGrafter"/>
</dbReference>
<accession>E0XPJ5</accession>
<dbReference type="HAMAP" id="MF_00791">
    <property type="entry name" value="ApaG"/>
    <property type="match status" value="1"/>
</dbReference>
<dbReference type="NCBIfam" id="NF003967">
    <property type="entry name" value="PRK05461.1"/>
    <property type="match status" value="1"/>
</dbReference>
<dbReference type="Gene3D" id="2.60.40.1470">
    <property type="entry name" value="ApaG domain"/>
    <property type="match status" value="1"/>
</dbReference>
<organism evidence="3">
    <name type="scientific">uncultured bacterium HF130_01F24</name>
    <dbReference type="NCBI Taxonomy" id="710814"/>
    <lineage>
        <taxon>Bacteria</taxon>
        <taxon>environmental samples</taxon>
    </lineage>
</organism>
<evidence type="ECO:0000259" key="2">
    <source>
        <dbReference type="PROSITE" id="PS51087"/>
    </source>
</evidence>
<dbReference type="EMBL" id="GU474835">
    <property type="protein sequence ID" value="ADI16336.1"/>
    <property type="molecule type" value="Genomic_DNA"/>
</dbReference>
<dbReference type="InterPro" id="IPR007474">
    <property type="entry name" value="ApaG_domain"/>
</dbReference>